<dbReference type="PANTHER" id="PTHR21301:SF10">
    <property type="entry name" value="REVERSE TRANSCRIPTASE DOMAIN-CONTAINING PROTEIN"/>
    <property type="match status" value="1"/>
</dbReference>
<evidence type="ECO:0000313" key="4">
    <source>
        <dbReference type="Proteomes" id="UP001235939"/>
    </source>
</evidence>
<feature type="compositionally biased region" description="Basic and acidic residues" evidence="1">
    <location>
        <begin position="16"/>
        <end position="27"/>
    </location>
</feature>
<sequence length="1017" mass="114739">MESDPDSESGGSTTFPKKENTLGRTEEIATGQEDVTPPPPVSDVLGSLARTIYQLSSATGLSRDVELPRYDGSYEAQSFFDNYDAQADLAQLHYTDRLRRLPNLLQGKALHYFRSLKLDKLYYVDARQALIDLFPETTNASFAQFLAIKLTDRSSLEEYYQKKTVCGLQLNLPHKILLESLTDGLPVADQRIVAAVQPNTLQAWYSVVSRVRGTHSASQVCQQTTRTTPNPSFAPSPRYCGAMHWHAQCPKRPAQSRPRPVYRATTYPQHDRTVLSSPAPFQVNNTRAHVTRSPDPLYTTSPAQAVNPSCPIGTSTTAPKQACSDAQDSTTVRNSWAILSSRGVSQPSFSPHDRCSNNFGGKNTGAQNPSDQISAEPWTVPAFSLIWVEDSNCQGVRILMNLPFYSKQHPIFLYKSPFQGFPPENIPTLCADAFRMLTVAFGEATLDRSNVYRWYKMFSEGREDVNDEERAGRPSTSTTDEKINEVEKMILANRRITVREVAEDLNISICSCHSIFINDLGMRRVAAKFVAKLLNCDQKQHRMNIANEMLDSVRDDPNLLQRVITGDEADPVRNPFSSVVIRRAQLHLLSSRIKGCHSNIRFIYKSVKGLIFLVSQLLTNPEMADLLQSITRDIRHQKNDITQRHNSKLHHWIKKYNFPAYLLEAYLPQSPQGVVNLSDYVLPSADAEILSLGLKYRLPGPSDIPRIIAGVEPALRGLNHQDTHRIRHFVTSTLQRPYNIPKPSLAMNRVISRLKRNRDIVITNSDKGSQTVILNTTVYKQKMQNVLDQHSIFSAITEQEHKTSVKNFRLLLLRLKRSQQITKEQYNDFTANLAQIAYIYGLPKIHKPDVPLRPIISYHLSPAYTLSKFLSNFLTPLLQSPPWEYTIANSPSFVSYITSLTPPPRSIMVSFDVTSLYLSLAHPLIINSLRTFLENAPMLDTLTAETVVELTSICLGMSTFTFDTQFFKQTKGSPMGSPLSTVVAEVVMRSLDQWITSRHSSDIFLWRRYIDDTFCLT</sequence>
<accession>A0ABY6KNP8</accession>
<evidence type="ECO:0000313" key="3">
    <source>
        <dbReference type="EMBL" id="UYV70164.1"/>
    </source>
</evidence>
<proteinExistence type="predicted"/>
<dbReference type="InterPro" id="IPR000477">
    <property type="entry name" value="RT_dom"/>
</dbReference>
<feature type="region of interest" description="Disordered" evidence="1">
    <location>
        <begin position="343"/>
        <end position="374"/>
    </location>
</feature>
<feature type="region of interest" description="Disordered" evidence="1">
    <location>
        <begin position="299"/>
        <end position="327"/>
    </location>
</feature>
<dbReference type="Proteomes" id="UP001235939">
    <property type="component" value="Chromosome 07"/>
</dbReference>
<keyword evidence="4" id="KW-1185">Reference proteome</keyword>
<name>A0ABY6KNP8_9ARAC</name>
<dbReference type="PROSITE" id="PS50878">
    <property type="entry name" value="RT_POL"/>
    <property type="match status" value="1"/>
</dbReference>
<protein>
    <recommendedName>
        <fullName evidence="2">Reverse transcriptase domain-containing protein</fullName>
    </recommendedName>
</protein>
<evidence type="ECO:0000259" key="2">
    <source>
        <dbReference type="PROSITE" id="PS50878"/>
    </source>
</evidence>
<organism evidence="3 4">
    <name type="scientific">Cordylochernes scorpioides</name>
    <dbReference type="NCBI Taxonomy" id="51811"/>
    <lineage>
        <taxon>Eukaryota</taxon>
        <taxon>Metazoa</taxon>
        <taxon>Ecdysozoa</taxon>
        <taxon>Arthropoda</taxon>
        <taxon>Chelicerata</taxon>
        <taxon>Arachnida</taxon>
        <taxon>Pseudoscorpiones</taxon>
        <taxon>Cheliferoidea</taxon>
        <taxon>Chernetidae</taxon>
        <taxon>Cordylochernes</taxon>
    </lineage>
</organism>
<dbReference type="PANTHER" id="PTHR21301">
    <property type="entry name" value="REVERSE TRANSCRIPTASE"/>
    <property type="match status" value="1"/>
</dbReference>
<dbReference type="EMBL" id="CP092869">
    <property type="protein sequence ID" value="UYV70164.1"/>
    <property type="molecule type" value="Genomic_DNA"/>
</dbReference>
<evidence type="ECO:0000256" key="1">
    <source>
        <dbReference type="SAM" id="MobiDB-lite"/>
    </source>
</evidence>
<reference evidence="3 4" key="1">
    <citation type="submission" date="2022-01" db="EMBL/GenBank/DDBJ databases">
        <title>A chromosomal length assembly of Cordylochernes scorpioides.</title>
        <authorList>
            <person name="Zeh D."/>
            <person name="Zeh J."/>
        </authorList>
    </citation>
    <scope>NUCLEOTIDE SEQUENCE [LARGE SCALE GENOMIC DNA]</scope>
    <source>
        <strain evidence="3">IN4F17</strain>
        <tissue evidence="3">Whole Body</tissue>
    </source>
</reference>
<feature type="domain" description="Reverse transcriptase" evidence="2">
    <location>
        <begin position="823"/>
        <end position="1017"/>
    </location>
</feature>
<feature type="region of interest" description="Disordered" evidence="1">
    <location>
        <begin position="1"/>
        <end position="40"/>
    </location>
</feature>
<gene>
    <name evidence="3" type="ORF">LAZ67_7002044</name>
</gene>
<feature type="compositionally biased region" description="Polar residues" evidence="1">
    <location>
        <begin position="356"/>
        <end position="373"/>
    </location>
</feature>